<organism evidence="3 4">
    <name type="scientific">Microbacterium lacus</name>
    <dbReference type="NCBI Taxonomy" id="415217"/>
    <lineage>
        <taxon>Bacteria</taxon>
        <taxon>Bacillati</taxon>
        <taxon>Actinomycetota</taxon>
        <taxon>Actinomycetes</taxon>
        <taxon>Micrococcales</taxon>
        <taxon>Microbacteriaceae</taxon>
        <taxon>Microbacterium</taxon>
    </lineage>
</organism>
<dbReference type="Pfam" id="PF07811">
    <property type="entry name" value="TadE"/>
    <property type="match status" value="1"/>
</dbReference>
<evidence type="ECO:0000259" key="2">
    <source>
        <dbReference type="Pfam" id="PF07811"/>
    </source>
</evidence>
<reference evidence="3 4" key="1">
    <citation type="journal article" date="2019" name="Int. J. Syst. Evol. Microbiol.">
        <title>The Global Catalogue of Microorganisms (GCM) 10K type strain sequencing project: providing services to taxonomists for standard genome sequencing and annotation.</title>
        <authorList>
            <consortium name="The Broad Institute Genomics Platform"/>
            <consortium name="The Broad Institute Genome Sequencing Center for Infectious Disease"/>
            <person name="Wu L."/>
            <person name="Ma J."/>
        </authorList>
    </citation>
    <scope>NUCLEOTIDE SEQUENCE [LARGE SCALE GENOMIC DNA]</scope>
    <source>
        <strain evidence="3 4">JCM 15575</strain>
    </source>
</reference>
<dbReference type="Proteomes" id="UP001500596">
    <property type="component" value="Unassembled WGS sequence"/>
</dbReference>
<keyword evidence="4" id="KW-1185">Reference proteome</keyword>
<accession>A0ABN2H1S5</accession>
<name>A0ABN2H1S5_9MICO</name>
<evidence type="ECO:0000256" key="1">
    <source>
        <dbReference type="SAM" id="Phobius"/>
    </source>
</evidence>
<feature type="domain" description="TadE-like" evidence="2">
    <location>
        <begin position="10"/>
        <end position="52"/>
    </location>
</feature>
<keyword evidence="1" id="KW-0812">Transmembrane</keyword>
<keyword evidence="1" id="KW-0472">Membrane</keyword>
<comment type="caution">
    <text evidence="3">The sequence shown here is derived from an EMBL/GenBank/DDBJ whole genome shotgun (WGS) entry which is preliminary data.</text>
</comment>
<dbReference type="NCBIfam" id="NF041390">
    <property type="entry name" value="TadE_Rv3655c"/>
    <property type="match status" value="1"/>
</dbReference>
<sequence>MTGRGLGERGSVVAEFAIALPAVVLVLLFGAGAVSASGMSVRLQDAASDAARIVARGEPDARAAQVMQSAVAGSTTGVERVGDVVCVTASAVAPVIALTLTARACALAGGL</sequence>
<gene>
    <name evidence="3" type="ORF">GCM10009807_25620</name>
</gene>
<feature type="transmembrane region" description="Helical" evidence="1">
    <location>
        <begin position="12"/>
        <end position="34"/>
    </location>
</feature>
<dbReference type="InterPro" id="IPR049790">
    <property type="entry name" value="Rv3655c/TadE"/>
</dbReference>
<evidence type="ECO:0000313" key="4">
    <source>
        <dbReference type="Proteomes" id="UP001500596"/>
    </source>
</evidence>
<dbReference type="EMBL" id="BAAAPK010000001">
    <property type="protein sequence ID" value="GAA1680516.1"/>
    <property type="molecule type" value="Genomic_DNA"/>
</dbReference>
<protein>
    <recommendedName>
        <fullName evidence="2">TadE-like domain-containing protein</fullName>
    </recommendedName>
</protein>
<dbReference type="InterPro" id="IPR012495">
    <property type="entry name" value="TadE-like_dom"/>
</dbReference>
<keyword evidence="1" id="KW-1133">Transmembrane helix</keyword>
<evidence type="ECO:0000313" key="3">
    <source>
        <dbReference type="EMBL" id="GAA1680516.1"/>
    </source>
</evidence>
<dbReference type="RefSeq" id="WP_344055187.1">
    <property type="nucleotide sequence ID" value="NZ_BAAAPK010000001.1"/>
</dbReference>
<proteinExistence type="predicted"/>